<comment type="caution">
    <text evidence="2">The sequence shown here is derived from an EMBL/GenBank/DDBJ whole genome shotgun (WGS) entry which is preliminary data.</text>
</comment>
<dbReference type="SUPFAM" id="SSF50156">
    <property type="entry name" value="PDZ domain-like"/>
    <property type="match status" value="1"/>
</dbReference>
<gene>
    <name evidence="2" type="ORF">Ciccas_003552</name>
</gene>
<keyword evidence="3" id="KW-1185">Reference proteome</keyword>
<evidence type="ECO:0000313" key="3">
    <source>
        <dbReference type="Proteomes" id="UP001626550"/>
    </source>
</evidence>
<proteinExistence type="predicted"/>
<name>A0ABD2QE26_9PLAT</name>
<dbReference type="SMART" id="SM00228">
    <property type="entry name" value="PDZ"/>
    <property type="match status" value="1"/>
</dbReference>
<evidence type="ECO:0000259" key="1">
    <source>
        <dbReference type="PROSITE" id="PS50106"/>
    </source>
</evidence>
<dbReference type="Proteomes" id="UP001626550">
    <property type="component" value="Unassembled WGS sequence"/>
</dbReference>
<dbReference type="CDD" id="cd00136">
    <property type="entry name" value="PDZ_canonical"/>
    <property type="match status" value="1"/>
</dbReference>
<dbReference type="AlphaFoldDB" id="A0ABD2QE26"/>
<accession>A0ABD2QE26</accession>
<dbReference type="InterPro" id="IPR001478">
    <property type="entry name" value="PDZ"/>
</dbReference>
<dbReference type="EMBL" id="JBJKFK010000330">
    <property type="protein sequence ID" value="KAL3317791.1"/>
    <property type="molecule type" value="Genomic_DNA"/>
</dbReference>
<dbReference type="Gene3D" id="2.30.42.10">
    <property type="match status" value="1"/>
</dbReference>
<dbReference type="Pfam" id="PF00595">
    <property type="entry name" value="PDZ"/>
    <property type="match status" value="1"/>
</dbReference>
<dbReference type="PROSITE" id="PS50106">
    <property type="entry name" value="PDZ"/>
    <property type="match status" value="1"/>
</dbReference>
<feature type="domain" description="PDZ" evidence="1">
    <location>
        <begin position="66"/>
        <end position="129"/>
    </location>
</feature>
<protein>
    <recommendedName>
        <fullName evidence="1">PDZ domain-containing protein</fullName>
    </recommendedName>
</protein>
<evidence type="ECO:0000313" key="2">
    <source>
        <dbReference type="EMBL" id="KAL3317791.1"/>
    </source>
</evidence>
<organism evidence="2 3">
    <name type="scientific">Cichlidogyrus casuarinus</name>
    <dbReference type="NCBI Taxonomy" id="1844966"/>
    <lineage>
        <taxon>Eukaryota</taxon>
        <taxon>Metazoa</taxon>
        <taxon>Spiralia</taxon>
        <taxon>Lophotrochozoa</taxon>
        <taxon>Platyhelminthes</taxon>
        <taxon>Monogenea</taxon>
        <taxon>Monopisthocotylea</taxon>
        <taxon>Dactylogyridea</taxon>
        <taxon>Ancyrocephalidae</taxon>
        <taxon>Cichlidogyrus</taxon>
    </lineage>
</organism>
<reference evidence="2 3" key="1">
    <citation type="submission" date="2024-11" db="EMBL/GenBank/DDBJ databases">
        <title>Adaptive evolution of stress response genes in parasites aligns with host niche diversity.</title>
        <authorList>
            <person name="Hahn C."/>
            <person name="Resl P."/>
        </authorList>
    </citation>
    <scope>NUCLEOTIDE SEQUENCE [LARGE SCALE GENOMIC DNA]</scope>
    <source>
        <strain evidence="2">EGGRZ-B1_66</strain>
        <tissue evidence="2">Body</tissue>
    </source>
</reference>
<dbReference type="InterPro" id="IPR036034">
    <property type="entry name" value="PDZ_sf"/>
</dbReference>
<sequence length="336" mass="37700">MYNVYAEFDQAKKIHSEHEIHSSKSKLFEKLYSTRDLDKRLDKIVGVSDYDIVQARLYVPISQLKHINLEDNSSNYTKLKFRSLGIILCQKDKVHSRDSGIYISSIIEKSIASQCEDIHAGDRLIAVNDVLLDTKTEDIIAQENRLAQPPTLRRIASVLLKHPPKGNLTSALDSICDSKLAPEDDPFNCGSPTLSDSSFESDEVISLISLPPVTESSFNDFSTMDSVTNKRKNRRAEMIEIRLTLGRHPDDNSISTVQVTHNMDRIPENGSRSSNISHASYPSLDSSYKYSPGSQYTYTQVDAMPFAQCIELQASNPIKNIGVRIKAITETKVCAW</sequence>